<keyword evidence="2" id="KW-0378">Hydrolase</keyword>
<evidence type="ECO:0000256" key="1">
    <source>
        <dbReference type="ARBA" id="ARBA00022729"/>
    </source>
</evidence>
<evidence type="ECO:0000259" key="4">
    <source>
        <dbReference type="Pfam" id="PF00149"/>
    </source>
</evidence>
<feature type="domain" description="Calcineurin-like phosphoesterase" evidence="4">
    <location>
        <begin position="51"/>
        <end position="240"/>
    </location>
</feature>
<dbReference type="EMBL" id="JADEWZ010000034">
    <property type="protein sequence ID" value="MBE9117972.1"/>
    <property type="molecule type" value="Genomic_DNA"/>
</dbReference>
<evidence type="ECO:0000313" key="6">
    <source>
        <dbReference type="Proteomes" id="UP000654482"/>
    </source>
</evidence>
<dbReference type="PANTHER" id="PTHR10161">
    <property type="entry name" value="TARTRATE-RESISTANT ACID PHOSPHATASE TYPE 5"/>
    <property type="match status" value="1"/>
</dbReference>
<sequence>MKRRNFLLLSFLGSFGLTTCTKLLPHDSQETAVRANSSPSPSSSSEGKPLLRFVSVGDTGTGAKGQYAVATAMANYHQQNPYPLVLLAGDNIYNNGEIEKVEAVFEQPYKPLLQEGVQFRASLGNHDVRTDNGDPQVAYPGFNMEGRYYTFRQENVQFFALDTNLYYTRNPQNNPAGDAQLAWLERELSRSDAPWKVVFGHHQIYSSGHYGVNQAFIQKFTPLFEKYNVQLYINGHDHHYERSRDINGTTYLICGGGAGTRSVEQSDFTAHAASRLSFATYDVYEDRIEIKGIGTDGVVFDEGEILS</sequence>
<evidence type="ECO:0000313" key="5">
    <source>
        <dbReference type="EMBL" id="MBE9117972.1"/>
    </source>
</evidence>
<dbReference type="InterPro" id="IPR051558">
    <property type="entry name" value="Metallophosphoesterase_PAP"/>
</dbReference>
<evidence type="ECO:0000256" key="3">
    <source>
        <dbReference type="SAM" id="MobiDB-lite"/>
    </source>
</evidence>
<protein>
    <submittedName>
        <fullName evidence="5">Metallophosphoesterase</fullName>
    </submittedName>
</protein>
<dbReference type="Proteomes" id="UP000654482">
    <property type="component" value="Unassembled WGS sequence"/>
</dbReference>
<dbReference type="AlphaFoldDB" id="A0A8J7DZ45"/>
<organism evidence="5 6">
    <name type="scientific">Lusitaniella coriacea LEGE 07157</name>
    <dbReference type="NCBI Taxonomy" id="945747"/>
    <lineage>
        <taxon>Bacteria</taxon>
        <taxon>Bacillati</taxon>
        <taxon>Cyanobacteriota</taxon>
        <taxon>Cyanophyceae</taxon>
        <taxon>Spirulinales</taxon>
        <taxon>Lusitaniellaceae</taxon>
        <taxon>Lusitaniella</taxon>
    </lineage>
</organism>
<reference evidence="5" key="1">
    <citation type="submission" date="2020-10" db="EMBL/GenBank/DDBJ databases">
        <authorList>
            <person name="Castelo-Branco R."/>
            <person name="Eusebio N."/>
            <person name="Adriana R."/>
            <person name="Vieira A."/>
            <person name="Brugerolle De Fraissinette N."/>
            <person name="Rezende De Castro R."/>
            <person name="Schneider M.P."/>
            <person name="Vasconcelos V."/>
            <person name="Leao P.N."/>
        </authorList>
    </citation>
    <scope>NUCLEOTIDE SEQUENCE</scope>
    <source>
        <strain evidence="5">LEGE 07157</strain>
    </source>
</reference>
<dbReference type="InterPro" id="IPR004843">
    <property type="entry name" value="Calcineurin-like_PHP"/>
</dbReference>
<gene>
    <name evidence="5" type="ORF">IQ249_18910</name>
</gene>
<name>A0A8J7DZ45_9CYAN</name>
<dbReference type="SUPFAM" id="SSF56300">
    <property type="entry name" value="Metallo-dependent phosphatases"/>
    <property type="match status" value="1"/>
</dbReference>
<dbReference type="PANTHER" id="PTHR10161:SF14">
    <property type="entry name" value="TARTRATE-RESISTANT ACID PHOSPHATASE TYPE 5"/>
    <property type="match status" value="1"/>
</dbReference>
<dbReference type="Gene3D" id="3.60.21.10">
    <property type="match status" value="1"/>
</dbReference>
<keyword evidence="6" id="KW-1185">Reference proteome</keyword>
<dbReference type="InterPro" id="IPR029052">
    <property type="entry name" value="Metallo-depent_PP-like"/>
</dbReference>
<dbReference type="Pfam" id="PF00149">
    <property type="entry name" value="Metallophos"/>
    <property type="match status" value="1"/>
</dbReference>
<dbReference type="GO" id="GO:0016787">
    <property type="term" value="F:hydrolase activity"/>
    <property type="evidence" value="ECO:0007669"/>
    <property type="project" value="UniProtKB-KW"/>
</dbReference>
<feature type="region of interest" description="Disordered" evidence="3">
    <location>
        <begin position="30"/>
        <end position="49"/>
    </location>
</feature>
<evidence type="ECO:0000256" key="2">
    <source>
        <dbReference type="ARBA" id="ARBA00022801"/>
    </source>
</evidence>
<keyword evidence="1" id="KW-0732">Signal</keyword>
<comment type="caution">
    <text evidence="5">The sequence shown here is derived from an EMBL/GenBank/DDBJ whole genome shotgun (WGS) entry which is preliminary data.</text>
</comment>
<proteinExistence type="predicted"/>
<dbReference type="RefSeq" id="WP_194031056.1">
    <property type="nucleotide sequence ID" value="NZ_JADEWZ010000034.1"/>
</dbReference>
<accession>A0A8J7DZ45</accession>